<dbReference type="Gene3D" id="3.90.260.10">
    <property type="entry name" value="Transglutaminase-like"/>
    <property type="match status" value="1"/>
</dbReference>
<dbReference type="STRING" id="299467.A0A443S947"/>
<dbReference type="SUPFAM" id="SSF54001">
    <property type="entry name" value="Cysteine proteinases"/>
    <property type="match status" value="1"/>
</dbReference>
<proteinExistence type="inferred from homology"/>
<evidence type="ECO:0000256" key="1">
    <source>
        <dbReference type="ARBA" id="ARBA00005968"/>
    </source>
</evidence>
<evidence type="ECO:0000259" key="2">
    <source>
        <dbReference type="Pfam" id="PF00868"/>
    </source>
</evidence>
<comment type="caution">
    <text evidence="3">The sequence shown here is derived from an EMBL/GenBank/DDBJ whole genome shotgun (WGS) entry which is preliminary data.</text>
</comment>
<dbReference type="EMBL" id="NCKV01005555">
    <property type="protein sequence ID" value="RWS23994.1"/>
    <property type="molecule type" value="Genomic_DNA"/>
</dbReference>
<accession>A0A443S947</accession>
<organism evidence="3 4">
    <name type="scientific">Leptotrombidium deliense</name>
    <dbReference type="NCBI Taxonomy" id="299467"/>
    <lineage>
        <taxon>Eukaryota</taxon>
        <taxon>Metazoa</taxon>
        <taxon>Ecdysozoa</taxon>
        <taxon>Arthropoda</taxon>
        <taxon>Chelicerata</taxon>
        <taxon>Arachnida</taxon>
        <taxon>Acari</taxon>
        <taxon>Acariformes</taxon>
        <taxon>Trombidiformes</taxon>
        <taxon>Prostigmata</taxon>
        <taxon>Anystina</taxon>
        <taxon>Parasitengona</taxon>
        <taxon>Trombiculoidea</taxon>
        <taxon>Trombiculidae</taxon>
        <taxon>Leptotrombidium</taxon>
    </lineage>
</organism>
<evidence type="ECO:0000313" key="3">
    <source>
        <dbReference type="EMBL" id="RWS23994.1"/>
    </source>
</evidence>
<dbReference type="Pfam" id="PF00868">
    <property type="entry name" value="Transglut_N"/>
    <property type="match status" value="1"/>
</dbReference>
<dbReference type="OrthoDB" id="437511at2759"/>
<comment type="similarity">
    <text evidence="1">Belongs to the transglutaminase superfamily. Transglutaminase family.</text>
</comment>
<sequence>NYNAELHKTSNFEISQQSVVIRRGQYFHIGLTLMEPYTQYDEIIAHFIYGDIETEGEKLVFVVPVRPKDQLSMKNKEWNAIIYKMNQDKVDMKIFPPVNIPVGRWTAKFINIHNKVRSEYIFPNLFVLFNPWNSDDDVYLRDDKEIFEYVANDVGVLYQGTEQNVVGKTWLFGQNKEIVFLAVMYLVEQMNLTPHQKANPAFVTRELSSAVQQLLKFFKNV</sequence>
<dbReference type="Proteomes" id="UP000288716">
    <property type="component" value="Unassembled WGS sequence"/>
</dbReference>
<dbReference type="GO" id="GO:0003810">
    <property type="term" value="F:protein-glutamine gamma-glutamyltransferase activity"/>
    <property type="evidence" value="ECO:0007669"/>
    <property type="project" value="TreeGrafter"/>
</dbReference>
<dbReference type="InterPro" id="IPR013783">
    <property type="entry name" value="Ig-like_fold"/>
</dbReference>
<dbReference type="PANTHER" id="PTHR11590">
    <property type="entry name" value="PROTEIN-GLUTAMINE GAMMA-GLUTAMYLTRANSFERASE"/>
    <property type="match status" value="1"/>
</dbReference>
<gene>
    <name evidence="3" type="ORF">B4U80_04158</name>
</gene>
<evidence type="ECO:0000313" key="4">
    <source>
        <dbReference type="Proteomes" id="UP000288716"/>
    </source>
</evidence>
<keyword evidence="3" id="KW-0808">Transferase</keyword>
<dbReference type="InterPro" id="IPR038765">
    <property type="entry name" value="Papain-like_cys_pep_sf"/>
</dbReference>
<reference evidence="3 4" key="1">
    <citation type="journal article" date="2018" name="Gigascience">
        <title>Genomes of trombidid mites reveal novel predicted allergens and laterally-transferred genes associated with secondary metabolism.</title>
        <authorList>
            <person name="Dong X."/>
            <person name="Chaisiri K."/>
            <person name="Xia D."/>
            <person name="Armstrong S.D."/>
            <person name="Fang Y."/>
            <person name="Donnelly M.J."/>
            <person name="Kadowaki T."/>
            <person name="McGarry J.W."/>
            <person name="Darby A.C."/>
            <person name="Makepeace B.L."/>
        </authorList>
    </citation>
    <scope>NUCLEOTIDE SEQUENCE [LARGE SCALE GENOMIC DNA]</scope>
    <source>
        <strain evidence="3">UoL-UT</strain>
    </source>
</reference>
<feature type="non-terminal residue" evidence="3">
    <location>
        <position position="1"/>
    </location>
</feature>
<dbReference type="InterPro" id="IPR014756">
    <property type="entry name" value="Ig_E-set"/>
</dbReference>
<dbReference type="Gene3D" id="2.60.40.10">
    <property type="entry name" value="Immunoglobulins"/>
    <property type="match status" value="1"/>
</dbReference>
<dbReference type="InterPro" id="IPR050779">
    <property type="entry name" value="Transglutaminase"/>
</dbReference>
<dbReference type="SUPFAM" id="SSF81296">
    <property type="entry name" value="E set domains"/>
    <property type="match status" value="1"/>
</dbReference>
<protein>
    <submittedName>
        <fullName evidence="3">Hemocyte protein-glutamine gamma-glutamyltransferase-like protein</fullName>
    </submittedName>
</protein>
<dbReference type="InterPro" id="IPR001102">
    <property type="entry name" value="Transglutaminase_N"/>
</dbReference>
<dbReference type="InterPro" id="IPR036985">
    <property type="entry name" value="Transglutaminase-like_sf"/>
</dbReference>
<dbReference type="VEuPathDB" id="VectorBase:LDEU008045"/>
<dbReference type="PANTHER" id="PTHR11590:SF40">
    <property type="entry name" value="HEMOCYTE PROTEIN-GLUTAMINE GAMMA-GLUTAMYLTRANSFERASE-LIKE PROTEIN"/>
    <property type="match status" value="1"/>
</dbReference>
<keyword evidence="4" id="KW-1185">Reference proteome</keyword>
<name>A0A443S947_9ACAR</name>
<feature type="domain" description="Transglutaminase N-terminal" evidence="2">
    <location>
        <begin position="2"/>
        <end position="108"/>
    </location>
</feature>
<dbReference type="AlphaFoldDB" id="A0A443S947"/>
<feature type="non-terminal residue" evidence="3">
    <location>
        <position position="221"/>
    </location>
</feature>